<name>A0A0C2ME83_THEKT</name>
<reference evidence="2 3" key="1">
    <citation type="journal article" date="2014" name="Genome Biol. Evol.">
        <title>The genome of the myxosporean Thelohanellus kitauei shows adaptations to nutrient acquisition within its fish host.</title>
        <authorList>
            <person name="Yang Y."/>
            <person name="Xiong J."/>
            <person name="Zhou Z."/>
            <person name="Huo F."/>
            <person name="Miao W."/>
            <person name="Ran C."/>
            <person name="Liu Y."/>
            <person name="Zhang J."/>
            <person name="Feng J."/>
            <person name="Wang M."/>
            <person name="Wang M."/>
            <person name="Wang L."/>
            <person name="Yao B."/>
        </authorList>
    </citation>
    <scope>NUCLEOTIDE SEQUENCE [LARGE SCALE GENOMIC DNA]</scope>
    <source>
        <strain evidence="2">Wuqing</strain>
    </source>
</reference>
<dbReference type="AlphaFoldDB" id="A0A0C2ME83"/>
<feature type="compositionally biased region" description="Basic and acidic residues" evidence="1">
    <location>
        <begin position="152"/>
        <end position="164"/>
    </location>
</feature>
<accession>A0A0C2ME83</accession>
<feature type="region of interest" description="Disordered" evidence="1">
    <location>
        <begin position="126"/>
        <end position="187"/>
    </location>
</feature>
<dbReference type="Proteomes" id="UP000031668">
    <property type="component" value="Unassembled WGS sequence"/>
</dbReference>
<gene>
    <name evidence="2" type="ORF">RF11_01051</name>
</gene>
<evidence type="ECO:0000313" key="2">
    <source>
        <dbReference type="EMBL" id="KII65446.1"/>
    </source>
</evidence>
<comment type="caution">
    <text evidence="2">The sequence shown here is derived from an EMBL/GenBank/DDBJ whole genome shotgun (WGS) entry which is preliminary data.</text>
</comment>
<feature type="compositionally biased region" description="Low complexity" evidence="1">
    <location>
        <begin position="131"/>
        <end position="140"/>
    </location>
</feature>
<proteinExistence type="predicted"/>
<dbReference type="EMBL" id="JWZT01003829">
    <property type="protein sequence ID" value="KII65446.1"/>
    <property type="molecule type" value="Genomic_DNA"/>
</dbReference>
<organism evidence="2 3">
    <name type="scientific">Thelohanellus kitauei</name>
    <name type="common">Myxosporean</name>
    <dbReference type="NCBI Taxonomy" id="669202"/>
    <lineage>
        <taxon>Eukaryota</taxon>
        <taxon>Metazoa</taxon>
        <taxon>Cnidaria</taxon>
        <taxon>Myxozoa</taxon>
        <taxon>Myxosporea</taxon>
        <taxon>Bivalvulida</taxon>
        <taxon>Platysporina</taxon>
        <taxon>Myxobolidae</taxon>
        <taxon>Thelohanellus</taxon>
    </lineage>
</organism>
<sequence length="204" mass="23393">MYPQQFYGGDHNNYQMSLYNSYYYQPHFQSYYGYMPYYVTPYMPNMSKFQQNQLVEKRPQDLKSKPLNQNGSNQAELVGWKPKKICCGTIFKGPQGQFLLDPRYICLHTGKCMYRTVYGNISQNVNKTVSSDDGTGSDIGSRAHTSSKSSQKKSECCSEKRLSETDTSLCSGSLLTRSSRSSSKNLRQRKNKYIKLDLFASDDD</sequence>
<evidence type="ECO:0000256" key="1">
    <source>
        <dbReference type="SAM" id="MobiDB-lite"/>
    </source>
</evidence>
<keyword evidence="3" id="KW-1185">Reference proteome</keyword>
<feature type="compositionally biased region" description="Low complexity" evidence="1">
    <location>
        <begin position="168"/>
        <end position="185"/>
    </location>
</feature>
<dbReference type="OrthoDB" id="6019797at2759"/>
<evidence type="ECO:0000313" key="3">
    <source>
        <dbReference type="Proteomes" id="UP000031668"/>
    </source>
</evidence>
<protein>
    <submittedName>
        <fullName evidence="2">Uncharacterized protein</fullName>
    </submittedName>
</protein>